<evidence type="ECO:0000256" key="4">
    <source>
        <dbReference type="ARBA" id="ARBA00022692"/>
    </source>
</evidence>
<dbReference type="PANTHER" id="PTHR40980">
    <property type="entry name" value="PLUG DOMAIN-CONTAINING PROTEIN"/>
    <property type="match status" value="1"/>
</dbReference>
<dbReference type="InterPro" id="IPR012910">
    <property type="entry name" value="Plug_dom"/>
</dbReference>
<keyword evidence="4 8" id="KW-0812">Transmembrane</keyword>
<comment type="similarity">
    <text evidence="8 9">Belongs to the TonB-dependent receptor family.</text>
</comment>
<dbReference type="Pfam" id="PF00593">
    <property type="entry name" value="TonB_dep_Rec_b-barrel"/>
    <property type="match status" value="1"/>
</dbReference>
<dbReference type="Proteomes" id="UP000234752">
    <property type="component" value="Plasmid unnamed1"/>
</dbReference>
<dbReference type="Gene3D" id="2.40.170.20">
    <property type="entry name" value="TonB-dependent receptor, beta-barrel domain"/>
    <property type="match status" value="2"/>
</dbReference>
<dbReference type="RefSeq" id="WP_102114932.1">
    <property type="nucleotide sequence ID" value="NZ_BMGN01000001.1"/>
</dbReference>
<feature type="domain" description="TonB-dependent receptor-like beta-barrel" evidence="11">
    <location>
        <begin position="435"/>
        <end position="922"/>
    </location>
</feature>
<evidence type="ECO:0000256" key="10">
    <source>
        <dbReference type="SAM" id="SignalP"/>
    </source>
</evidence>
<dbReference type="PROSITE" id="PS52016">
    <property type="entry name" value="TONB_DEPENDENT_REC_3"/>
    <property type="match status" value="1"/>
</dbReference>
<protein>
    <submittedName>
        <fullName evidence="13">TonB-dependent receptor</fullName>
    </submittedName>
</protein>
<evidence type="ECO:0000259" key="11">
    <source>
        <dbReference type="Pfam" id="PF00593"/>
    </source>
</evidence>
<evidence type="ECO:0000256" key="7">
    <source>
        <dbReference type="ARBA" id="ARBA00023237"/>
    </source>
</evidence>
<keyword evidence="13" id="KW-0675">Receptor</keyword>
<evidence type="ECO:0000256" key="5">
    <source>
        <dbReference type="ARBA" id="ARBA00023077"/>
    </source>
</evidence>
<evidence type="ECO:0000256" key="8">
    <source>
        <dbReference type="PROSITE-ProRule" id="PRU01360"/>
    </source>
</evidence>
<dbReference type="PANTHER" id="PTHR40980:SF3">
    <property type="entry name" value="TONB-DEPENDENT RECEPTOR-LIKE BETA-BARREL DOMAIN-CONTAINING PROTEIN"/>
    <property type="match status" value="1"/>
</dbReference>
<dbReference type="GO" id="GO:0009279">
    <property type="term" value="C:cell outer membrane"/>
    <property type="evidence" value="ECO:0007669"/>
    <property type="project" value="UniProtKB-SubCell"/>
</dbReference>
<dbReference type="OrthoDB" id="5476657at2"/>
<proteinExistence type="inferred from homology"/>
<dbReference type="CDD" id="cd01347">
    <property type="entry name" value="ligand_gated_channel"/>
    <property type="match status" value="1"/>
</dbReference>
<feature type="domain" description="TonB-dependent receptor plug" evidence="12">
    <location>
        <begin position="56"/>
        <end position="169"/>
    </location>
</feature>
<comment type="subcellular location">
    <subcellularLocation>
        <location evidence="1 8">Cell outer membrane</location>
        <topology evidence="1 8">Multi-pass membrane protein</topology>
    </subcellularLocation>
</comment>
<evidence type="ECO:0000256" key="1">
    <source>
        <dbReference type="ARBA" id="ARBA00004571"/>
    </source>
</evidence>
<evidence type="ECO:0000313" key="14">
    <source>
        <dbReference type="Proteomes" id="UP000234752"/>
    </source>
</evidence>
<dbReference type="InterPro" id="IPR036942">
    <property type="entry name" value="Beta-barrel_TonB_sf"/>
</dbReference>
<keyword evidence="10" id="KW-0732">Signal</keyword>
<organism evidence="13 14">
    <name type="scientific">Niveispirillum cyanobacteriorum</name>
    <dbReference type="NCBI Taxonomy" id="1612173"/>
    <lineage>
        <taxon>Bacteria</taxon>
        <taxon>Pseudomonadati</taxon>
        <taxon>Pseudomonadota</taxon>
        <taxon>Alphaproteobacteria</taxon>
        <taxon>Rhodospirillales</taxon>
        <taxon>Azospirillaceae</taxon>
        <taxon>Niveispirillum</taxon>
    </lineage>
</organism>
<accession>A0A2K9NK10</accession>
<evidence type="ECO:0000259" key="12">
    <source>
        <dbReference type="Pfam" id="PF07715"/>
    </source>
</evidence>
<dbReference type="InterPro" id="IPR037066">
    <property type="entry name" value="Plug_dom_sf"/>
</dbReference>
<gene>
    <name evidence="13" type="ORF">C0V82_23985</name>
</gene>
<dbReference type="Gene3D" id="2.170.130.10">
    <property type="entry name" value="TonB-dependent receptor, plug domain"/>
    <property type="match status" value="1"/>
</dbReference>
<name>A0A2K9NK10_9PROT</name>
<evidence type="ECO:0000313" key="13">
    <source>
        <dbReference type="EMBL" id="AUN33419.1"/>
    </source>
</evidence>
<dbReference type="NCBIfam" id="TIGR01782">
    <property type="entry name" value="TonB-Xanth-Caul"/>
    <property type="match status" value="1"/>
</dbReference>
<keyword evidence="7 8" id="KW-0998">Cell outer membrane</keyword>
<keyword evidence="2 8" id="KW-0813">Transport</keyword>
<dbReference type="KEGG" id="ncb:C0V82_23985"/>
<geneLocation type="plasmid" evidence="13 14">
    <name>unnamed1</name>
</geneLocation>
<evidence type="ECO:0000256" key="2">
    <source>
        <dbReference type="ARBA" id="ARBA00022448"/>
    </source>
</evidence>
<dbReference type="InterPro" id="IPR010104">
    <property type="entry name" value="TonB_rcpt_bac"/>
</dbReference>
<dbReference type="SUPFAM" id="SSF56935">
    <property type="entry name" value="Porins"/>
    <property type="match status" value="1"/>
</dbReference>
<feature type="signal peptide" evidence="10">
    <location>
        <begin position="1"/>
        <end position="33"/>
    </location>
</feature>
<dbReference type="Pfam" id="PF07715">
    <property type="entry name" value="Plug"/>
    <property type="match status" value="1"/>
</dbReference>
<keyword evidence="5 9" id="KW-0798">TonB box</keyword>
<keyword evidence="13" id="KW-0614">Plasmid</keyword>
<keyword evidence="3 8" id="KW-1134">Transmembrane beta strand</keyword>
<evidence type="ECO:0000256" key="6">
    <source>
        <dbReference type="ARBA" id="ARBA00023136"/>
    </source>
</evidence>
<feature type="chain" id="PRO_5014688277" evidence="10">
    <location>
        <begin position="34"/>
        <end position="957"/>
    </location>
</feature>
<evidence type="ECO:0000256" key="3">
    <source>
        <dbReference type="ARBA" id="ARBA00022452"/>
    </source>
</evidence>
<keyword evidence="6 8" id="KW-0472">Membrane</keyword>
<sequence length="957" mass="104906">MMKFAGTPCIRRRLAGASALVLLAGLIPAGAQAQEALEEIVVTGFRGSLASAINKKRNENDIVDVINAEDIGKFPDTNLAESLQRIPGVSIDRDGGEGRSITVRGLSSTFTRVRLNGLEALATTGGKDGSGGANRGRGFDFQIFASELFNSLTVRKSTSAQTEEGSLGATVDLQTARPFDYNKFVFSASGKIGYNDLSKSKDPRGTLLISDTFADGKIGALFSVAYSETNRLEEGSSTGRWERGIDTIGTIPASGNGSATANFLFGGGGASNTPGNRALPEQSAWHPRIPRYGRLDYDQERLGATAALQFQPFETTRITLDGLYADLKGTRQEQYLEAISFSRNTGAGGMGGTTVTQATYDDLGNLIKGTFNGVDIRTEQRRDRLQTEFLQYSFNLDQEFTDTIRFKGIAGWSSSVQDNPEQTTLSLEAYNVQGYSYDYSGNKNLPAFNYGFDVTNPANYVFSPSTRLVRNGAVIGDQSLIRIRPNKTNNDFQTFRGEFEWDAQDWVTLKAGLAHKDYKFKTQEWRRYGTLDPIQGTGNLTEAAVPLPAGTNLASLTELVSGFGRHLSVPNGTPTAWIVPSIDKFEELLGFYCNCVNQYGDFRVAKDGQGAIGSNRQARERSLSAFVQADFNTELAGMPFRGNVGVRQVKTKLTSTGYVGTTLATVEREYDDTLPALNLSLEPIDDFLVRFGAAKVMSRPDLPQLTPGGSITNANQTLSSGNPYLNPIRANTVDLSFEWYPEKETLVSVGLFYKDIKSYIQNISETIPFRETGLPESLLANGNTMDSIFTITRAGNTKGGPLKGFEISVQKPFTFLPAPFDDFGGIANFTYVTSDIDYRVGTRTVREPLVGLSPKSFNATLYYENDDFSARVSGSFRDEYLTQISPGNANDIRGKASTFNLDFSASYNFSEQISVTFEAINLTDEFDERWVGTSTRQNSEEYVHYGRQFFLGAKYKY</sequence>
<keyword evidence="14" id="KW-1185">Reference proteome</keyword>
<dbReference type="AlphaFoldDB" id="A0A2K9NK10"/>
<dbReference type="InterPro" id="IPR000531">
    <property type="entry name" value="Beta-barrel_TonB"/>
</dbReference>
<dbReference type="EMBL" id="CP025613">
    <property type="protein sequence ID" value="AUN33419.1"/>
    <property type="molecule type" value="Genomic_DNA"/>
</dbReference>
<evidence type="ECO:0000256" key="9">
    <source>
        <dbReference type="RuleBase" id="RU003357"/>
    </source>
</evidence>
<dbReference type="InterPro" id="IPR039426">
    <property type="entry name" value="TonB-dep_rcpt-like"/>
</dbReference>
<reference evidence="13 14" key="1">
    <citation type="submission" date="2017-12" db="EMBL/GenBank/DDBJ databases">
        <title>Genomes of bacteria within cyanobacterial aggregates.</title>
        <authorList>
            <person name="Cai H."/>
        </authorList>
    </citation>
    <scope>NUCLEOTIDE SEQUENCE [LARGE SCALE GENOMIC DNA]</scope>
    <source>
        <strain evidence="13 14">TH16</strain>
        <plasmid evidence="13 14">unnamed1</plasmid>
    </source>
</reference>